<organism evidence="3 4">
    <name type="scientific">Cladophialophora chaetospira</name>
    <dbReference type="NCBI Taxonomy" id="386627"/>
    <lineage>
        <taxon>Eukaryota</taxon>
        <taxon>Fungi</taxon>
        <taxon>Dikarya</taxon>
        <taxon>Ascomycota</taxon>
        <taxon>Pezizomycotina</taxon>
        <taxon>Eurotiomycetes</taxon>
        <taxon>Chaetothyriomycetidae</taxon>
        <taxon>Chaetothyriales</taxon>
        <taxon>Herpotrichiellaceae</taxon>
        <taxon>Cladophialophora</taxon>
    </lineage>
</organism>
<gene>
    <name evidence="3" type="ORF">H2200_004787</name>
</gene>
<feature type="chain" id="PRO_5041426430" evidence="2">
    <location>
        <begin position="21"/>
        <end position="204"/>
    </location>
</feature>
<protein>
    <submittedName>
        <fullName evidence="3">Uncharacterized protein</fullName>
    </submittedName>
</protein>
<evidence type="ECO:0000256" key="2">
    <source>
        <dbReference type="SAM" id="SignalP"/>
    </source>
</evidence>
<evidence type="ECO:0000313" key="4">
    <source>
        <dbReference type="Proteomes" id="UP001172673"/>
    </source>
</evidence>
<accession>A0AA38XDR9</accession>
<comment type="caution">
    <text evidence="3">The sequence shown here is derived from an EMBL/GenBank/DDBJ whole genome shotgun (WGS) entry which is preliminary data.</text>
</comment>
<name>A0AA38XDR9_9EURO</name>
<proteinExistence type="predicted"/>
<feature type="region of interest" description="Disordered" evidence="1">
    <location>
        <begin position="148"/>
        <end position="181"/>
    </location>
</feature>
<dbReference type="AlphaFoldDB" id="A0AA38XDR9"/>
<dbReference type="EMBL" id="JAPDRK010000006">
    <property type="protein sequence ID" value="KAJ9611603.1"/>
    <property type="molecule type" value="Genomic_DNA"/>
</dbReference>
<evidence type="ECO:0000313" key="3">
    <source>
        <dbReference type="EMBL" id="KAJ9611603.1"/>
    </source>
</evidence>
<feature type="signal peptide" evidence="2">
    <location>
        <begin position="1"/>
        <end position="20"/>
    </location>
</feature>
<feature type="compositionally biased region" description="Low complexity" evidence="1">
    <location>
        <begin position="150"/>
        <end position="168"/>
    </location>
</feature>
<reference evidence="3" key="1">
    <citation type="submission" date="2022-10" db="EMBL/GenBank/DDBJ databases">
        <title>Culturing micro-colonial fungi from biological soil crusts in the Mojave desert and describing Neophaeococcomyces mojavensis, and introducing the new genera and species Taxawa tesnikishii.</title>
        <authorList>
            <person name="Kurbessoian T."/>
            <person name="Stajich J.E."/>
        </authorList>
    </citation>
    <scope>NUCLEOTIDE SEQUENCE</scope>
    <source>
        <strain evidence="3">TK_41</strain>
    </source>
</reference>
<dbReference type="Proteomes" id="UP001172673">
    <property type="component" value="Unassembled WGS sequence"/>
</dbReference>
<keyword evidence="4" id="KW-1185">Reference proteome</keyword>
<sequence>MKSAIPYYLFLTLIARLAHAQYCDASIGYPISDDASNPAPDPDSDCDAECQLYYSQQQTEYSNYFNDALEAGGNSFLSAAGGKRDLGHTPLSLLTRQSDTYLTCSSAETCFVYENIPLCINMDTGDFTDPTGGYGNVLTGTYTAAVDNNSSGGTTTTTSSSGSSSSGSSSGGSGSSPNGASSTHAGELTFGAVVLSAIFAFLAI</sequence>
<evidence type="ECO:0000256" key="1">
    <source>
        <dbReference type="SAM" id="MobiDB-lite"/>
    </source>
</evidence>
<keyword evidence="2" id="KW-0732">Signal</keyword>